<dbReference type="CDD" id="cd19077">
    <property type="entry name" value="AKR_AKR8A1-2"/>
    <property type="match status" value="1"/>
</dbReference>
<dbReference type="Proteomes" id="UP000800235">
    <property type="component" value="Unassembled WGS sequence"/>
</dbReference>
<dbReference type="OrthoDB" id="37537at2759"/>
<evidence type="ECO:0000259" key="2">
    <source>
        <dbReference type="Pfam" id="PF00248"/>
    </source>
</evidence>
<organism evidence="3 4">
    <name type="scientific">Tothia fuscella</name>
    <dbReference type="NCBI Taxonomy" id="1048955"/>
    <lineage>
        <taxon>Eukaryota</taxon>
        <taxon>Fungi</taxon>
        <taxon>Dikarya</taxon>
        <taxon>Ascomycota</taxon>
        <taxon>Pezizomycotina</taxon>
        <taxon>Dothideomycetes</taxon>
        <taxon>Pleosporomycetidae</taxon>
        <taxon>Venturiales</taxon>
        <taxon>Cylindrosympodiaceae</taxon>
        <taxon>Tothia</taxon>
    </lineage>
</organism>
<evidence type="ECO:0000256" key="1">
    <source>
        <dbReference type="ARBA" id="ARBA00023002"/>
    </source>
</evidence>
<reference evidence="3" key="1">
    <citation type="journal article" date="2020" name="Stud. Mycol.">
        <title>101 Dothideomycetes genomes: a test case for predicting lifestyles and emergence of pathogens.</title>
        <authorList>
            <person name="Haridas S."/>
            <person name="Albert R."/>
            <person name="Binder M."/>
            <person name="Bloem J."/>
            <person name="Labutti K."/>
            <person name="Salamov A."/>
            <person name="Andreopoulos B."/>
            <person name="Baker S."/>
            <person name="Barry K."/>
            <person name="Bills G."/>
            <person name="Bluhm B."/>
            <person name="Cannon C."/>
            <person name="Castanera R."/>
            <person name="Culley D."/>
            <person name="Daum C."/>
            <person name="Ezra D."/>
            <person name="Gonzalez J."/>
            <person name="Henrissat B."/>
            <person name="Kuo A."/>
            <person name="Liang C."/>
            <person name="Lipzen A."/>
            <person name="Lutzoni F."/>
            <person name="Magnuson J."/>
            <person name="Mondo S."/>
            <person name="Nolan M."/>
            <person name="Ohm R."/>
            <person name="Pangilinan J."/>
            <person name="Park H.-J."/>
            <person name="Ramirez L."/>
            <person name="Alfaro M."/>
            <person name="Sun H."/>
            <person name="Tritt A."/>
            <person name="Yoshinaga Y."/>
            <person name="Zwiers L.-H."/>
            <person name="Turgeon B."/>
            <person name="Goodwin S."/>
            <person name="Spatafora J."/>
            <person name="Crous P."/>
            <person name="Grigoriev I."/>
        </authorList>
    </citation>
    <scope>NUCLEOTIDE SEQUENCE</scope>
    <source>
        <strain evidence="3">CBS 130266</strain>
    </source>
</reference>
<comment type="caution">
    <text evidence="3">The sequence shown here is derived from an EMBL/GenBank/DDBJ whole genome shotgun (WGS) entry which is preliminary data.</text>
</comment>
<sequence length="330" mass="35727">MTTLVNKKIGSTGFGLMGLTWRATPIPIEEAIKVMKSALEKGANFWNGGVLYGTPEYNSLHLLKAYFTKYPEDASKVVISIKGGINPASHGPDGSKDFITKEVEDSIAVLDGKCRIDIYECARVDPKTPIEETVGALAELVKAGKIGGIGLSEIGEKSIRKATAVAKIASVEVEFSMFSTDLIENGVAAACAEFSIPIVAYSPLSRGLLTGEIRKFEDLPKDDMRRNFPRFQPENFEKNMDLVHAVEKLASEKGCTSGNIAIAWVKAQSGRQGRPVIIPIPGTVTEKRLAENMTDVRLSEDDLDILDKALKECGVHGDRYGGPLAALQWG</sequence>
<keyword evidence="4" id="KW-1185">Reference proteome</keyword>
<name>A0A9P4U0J8_9PEZI</name>
<dbReference type="GO" id="GO:0005737">
    <property type="term" value="C:cytoplasm"/>
    <property type="evidence" value="ECO:0007669"/>
    <property type="project" value="TreeGrafter"/>
</dbReference>
<evidence type="ECO:0000313" key="3">
    <source>
        <dbReference type="EMBL" id="KAF2432008.1"/>
    </source>
</evidence>
<dbReference type="InterPro" id="IPR050791">
    <property type="entry name" value="Aldo-Keto_reductase"/>
</dbReference>
<accession>A0A9P4U0J8</accession>
<dbReference type="GO" id="GO:0016491">
    <property type="term" value="F:oxidoreductase activity"/>
    <property type="evidence" value="ECO:0007669"/>
    <property type="project" value="UniProtKB-KW"/>
</dbReference>
<dbReference type="SUPFAM" id="SSF51430">
    <property type="entry name" value="NAD(P)-linked oxidoreductase"/>
    <property type="match status" value="1"/>
</dbReference>
<evidence type="ECO:0000313" key="4">
    <source>
        <dbReference type="Proteomes" id="UP000800235"/>
    </source>
</evidence>
<proteinExistence type="predicted"/>
<dbReference type="InterPro" id="IPR036812">
    <property type="entry name" value="NAD(P)_OxRdtase_dom_sf"/>
</dbReference>
<dbReference type="PANTHER" id="PTHR43625:SF78">
    <property type="entry name" value="PYRIDOXAL REDUCTASE-RELATED"/>
    <property type="match status" value="1"/>
</dbReference>
<keyword evidence="1" id="KW-0560">Oxidoreductase</keyword>
<protein>
    <submittedName>
        <fullName evidence="3">Aldo/keto reductase</fullName>
    </submittedName>
</protein>
<dbReference type="Pfam" id="PF00248">
    <property type="entry name" value="Aldo_ket_red"/>
    <property type="match status" value="1"/>
</dbReference>
<gene>
    <name evidence="3" type="ORF">EJ08DRAFT_732763</name>
</gene>
<dbReference type="EMBL" id="MU007028">
    <property type="protein sequence ID" value="KAF2432008.1"/>
    <property type="molecule type" value="Genomic_DNA"/>
</dbReference>
<dbReference type="InterPro" id="IPR023210">
    <property type="entry name" value="NADP_OxRdtase_dom"/>
</dbReference>
<dbReference type="AlphaFoldDB" id="A0A9P4U0J8"/>
<feature type="domain" description="NADP-dependent oxidoreductase" evidence="2">
    <location>
        <begin position="13"/>
        <end position="310"/>
    </location>
</feature>
<dbReference type="PANTHER" id="PTHR43625">
    <property type="entry name" value="AFLATOXIN B1 ALDEHYDE REDUCTASE"/>
    <property type="match status" value="1"/>
</dbReference>
<dbReference type="Gene3D" id="3.20.20.100">
    <property type="entry name" value="NADP-dependent oxidoreductase domain"/>
    <property type="match status" value="1"/>
</dbReference>